<reference evidence="2 3" key="1">
    <citation type="submission" date="2024-01" db="EMBL/GenBank/DDBJ databases">
        <title>Complete genome of Cladobotryum mycophilum ATHUM6906.</title>
        <authorList>
            <person name="Christinaki A.C."/>
            <person name="Myridakis A.I."/>
            <person name="Kouvelis V.N."/>
        </authorList>
    </citation>
    <scope>NUCLEOTIDE SEQUENCE [LARGE SCALE GENOMIC DNA]</scope>
    <source>
        <strain evidence="2 3">ATHUM6906</strain>
    </source>
</reference>
<organism evidence="2 3">
    <name type="scientific">Cladobotryum mycophilum</name>
    <dbReference type="NCBI Taxonomy" id="491253"/>
    <lineage>
        <taxon>Eukaryota</taxon>
        <taxon>Fungi</taxon>
        <taxon>Dikarya</taxon>
        <taxon>Ascomycota</taxon>
        <taxon>Pezizomycotina</taxon>
        <taxon>Sordariomycetes</taxon>
        <taxon>Hypocreomycetidae</taxon>
        <taxon>Hypocreales</taxon>
        <taxon>Hypocreaceae</taxon>
        <taxon>Cladobotryum</taxon>
    </lineage>
</organism>
<keyword evidence="1" id="KW-0732">Signal</keyword>
<protein>
    <submittedName>
        <fullName evidence="2">Uncharacterized protein</fullName>
    </submittedName>
</protein>
<dbReference type="EMBL" id="JAVFKD010000012">
    <property type="protein sequence ID" value="KAK5992166.1"/>
    <property type="molecule type" value="Genomic_DNA"/>
</dbReference>
<dbReference type="Proteomes" id="UP001338125">
    <property type="component" value="Unassembled WGS sequence"/>
</dbReference>
<keyword evidence="3" id="KW-1185">Reference proteome</keyword>
<gene>
    <name evidence="2" type="ORF">PT974_05566</name>
</gene>
<accession>A0ABR0SKB5</accession>
<evidence type="ECO:0000313" key="3">
    <source>
        <dbReference type="Proteomes" id="UP001338125"/>
    </source>
</evidence>
<name>A0ABR0SKB5_9HYPO</name>
<feature type="signal peptide" evidence="1">
    <location>
        <begin position="1"/>
        <end position="21"/>
    </location>
</feature>
<evidence type="ECO:0000313" key="2">
    <source>
        <dbReference type="EMBL" id="KAK5992166.1"/>
    </source>
</evidence>
<sequence>MPSPASIFALPLILLVSSSLAMAPAAFELRLQKGILGGFIPPRPTAIYTVTRDNAASSIEVTVQTAENSMEPASKEFPVKDYEARINRILGILKQLPTENPPQSEDIFGLNIGISWMSDDFQWVNSAPQGCIPGISDKPATDEEKVLFEEAVDIVTDIADPKGTDEL</sequence>
<comment type="caution">
    <text evidence="2">The sequence shown here is derived from an EMBL/GenBank/DDBJ whole genome shotgun (WGS) entry which is preliminary data.</text>
</comment>
<proteinExistence type="predicted"/>
<feature type="chain" id="PRO_5045437432" evidence="1">
    <location>
        <begin position="22"/>
        <end position="167"/>
    </location>
</feature>
<evidence type="ECO:0000256" key="1">
    <source>
        <dbReference type="SAM" id="SignalP"/>
    </source>
</evidence>